<organism evidence="10 11">
    <name type="scientific">Leucocoprinus leucothites</name>
    <dbReference type="NCBI Taxonomy" id="201217"/>
    <lineage>
        <taxon>Eukaryota</taxon>
        <taxon>Fungi</taxon>
        <taxon>Dikarya</taxon>
        <taxon>Basidiomycota</taxon>
        <taxon>Agaricomycotina</taxon>
        <taxon>Agaricomycetes</taxon>
        <taxon>Agaricomycetidae</taxon>
        <taxon>Agaricales</taxon>
        <taxon>Agaricineae</taxon>
        <taxon>Agaricaceae</taxon>
        <taxon>Leucocoprinus</taxon>
    </lineage>
</organism>
<evidence type="ECO:0000256" key="8">
    <source>
        <dbReference type="SAM" id="Coils"/>
    </source>
</evidence>
<keyword evidence="6 9" id="KW-1133">Transmembrane helix</keyword>
<evidence type="ECO:0000256" key="3">
    <source>
        <dbReference type="ARBA" id="ARBA00022448"/>
    </source>
</evidence>
<dbReference type="GO" id="GO:0050897">
    <property type="term" value="F:cobalt ion binding"/>
    <property type="evidence" value="ECO:0007669"/>
    <property type="project" value="TreeGrafter"/>
</dbReference>
<comment type="similarity">
    <text evidence="2">Belongs to the CorA metal ion transporter (MIT) (TC 1.A.35) family.</text>
</comment>
<feature type="transmembrane region" description="Helical" evidence="9">
    <location>
        <begin position="552"/>
        <end position="573"/>
    </location>
</feature>
<dbReference type="GO" id="GO:0005886">
    <property type="term" value="C:plasma membrane"/>
    <property type="evidence" value="ECO:0007669"/>
    <property type="project" value="UniProtKB-SubCell"/>
</dbReference>
<proteinExistence type="inferred from homology"/>
<evidence type="ECO:0000313" key="10">
    <source>
        <dbReference type="EMBL" id="KAF5350703.1"/>
    </source>
</evidence>
<dbReference type="InterPro" id="IPR002523">
    <property type="entry name" value="MgTranspt_CorA/ZnTranspt_ZntB"/>
</dbReference>
<dbReference type="InterPro" id="IPR045863">
    <property type="entry name" value="CorA_TM1_TM2"/>
</dbReference>
<evidence type="ECO:0000256" key="1">
    <source>
        <dbReference type="ARBA" id="ARBA00004651"/>
    </source>
</evidence>
<dbReference type="EMBL" id="JAACJO010000014">
    <property type="protein sequence ID" value="KAF5350703.1"/>
    <property type="molecule type" value="Genomic_DNA"/>
</dbReference>
<keyword evidence="3" id="KW-0813">Transport</keyword>
<dbReference type="AlphaFoldDB" id="A0A8H5D027"/>
<evidence type="ECO:0000256" key="2">
    <source>
        <dbReference type="ARBA" id="ARBA00009765"/>
    </source>
</evidence>
<evidence type="ECO:0000256" key="4">
    <source>
        <dbReference type="ARBA" id="ARBA00022475"/>
    </source>
</evidence>
<dbReference type="SUPFAM" id="SSF143865">
    <property type="entry name" value="CorA soluble domain-like"/>
    <property type="match status" value="1"/>
</dbReference>
<evidence type="ECO:0000256" key="9">
    <source>
        <dbReference type="SAM" id="Phobius"/>
    </source>
</evidence>
<protein>
    <submittedName>
        <fullName evidence="10">Uncharacterized protein</fullName>
    </submittedName>
</protein>
<dbReference type="SUPFAM" id="SSF144083">
    <property type="entry name" value="Magnesium transport protein CorA, transmembrane region"/>
    <property type="match status" value="1"/>
</dbReference>
<keyword evidence="8" id="KW-0175">Coiled coil</keyword>
<dbReference type="GO" id="GO:0015095">
    <property type="term" value="F:magnesium ion transmembrane transporter activity"/>
    <property type="evidence" value="ECO:0007669"/>
    <property type="project" value="TreeGrafter"/>
</dbReference>
<keyword evidence="5 9" id="KW-0812">Transmembrane</keyword>
<dbReference type="Pfam" id="PF01544">
    <property type="entry name" value="CorA"/>
    <property type="match status" value="1"/>
</dbReference>
<accession>A0A8H5D027</accession>
<comment type="caution">
    <text evidence="10">The sequence shown here is derived from an EMBL/GenBank/DDBJ whole genome shotgun (WGS) entry which is preliminary data.</text>
</comment>
<reference evidence="10 11" key="1">
    <citation type="journal article" date="2020" name="ISME J.">
        <title>Uncovering the hidden diversity of litter-decomposition mechanisms in mushroom-forming fungi.</title>
        <authorList>
            <person name="Floudas D."/>
            <person name="Bentzer J."/>
            <person name="Ahren D."/>
            <person name="Johansson T."/>
            <person name="Persson P."/>
            <person name="Tunlid A."/>
        </authorList>
    </citation>
    <scope>NUCLEOTIDE SEQUENCE [LARGE SCALE GENOMIC DNA]</scope>
    <source>
        <strain evidence="10 11">CBS 146.42</strain>
    </source>
</reference>
<evidence type="ECO:0000256" key="6">
    <source>
        <dbReference type="ARBA" id="ARBA00022989"/>
    </source>
</evidence>
<dbReference type="Gene3D" id="1.20.58.340">
    <property type="entry name" value="Magnesium transport protein CorA, transmembrane region"/>
    <property type="match status" value="1"/>
</dbReference>
<gene>
    <name evidence="10" type="ORF">D9756_008753</name>
</gene>
<dbReference type="PANTHER" id="PTHR46494:SF1">
    <property type="entry name" value="CORA FAMILY METAL ION TRANSPORTER (EUROFUNG)"/>
    <property type="match status" value="1"/>
</dbReference>
<keyword evidence="4" id="KW-1003">Cell membrane</keyword>
<dbReference type="GO" id="GO:0000287">
    <property type="term" value="F:magnesium ion binding"/>
    <property type="evidence" value="ECO:0007669"/>
    <property type="project" value="TreeGrafter"/>
</dbReference>
<feature type="transmembrane region" description="Helical" evidence="9">
    <location>
        <begin position="520"/>
        <end position="540"/>
    </location>
</feature>
<dbReference type="PANTHER" id="PTHR46494">
    <property type="entry name" value="CORA FAMILY METAL ION TRANSPORTER (EUROFUNG)"/>
    <property type="match status" value="1"/>
</dbReference>
<comment type="subcellular location">
    <subcellularLocation>
        <location evidence="1">Cell membrane</location>
        <topology evidence="1">Multi-pass membrane protein</topology>
    </subcellularLocation>
</comment>
<dbReference type="OrthoDB" id="3231000at2759"/>
<dbReference type="Proteomes" id="UP000559027">
    <property type="component" value="Unassembled WGS sequence"/>
</dbReference>
<dbReference type="InterPro" id="IPR045861">
    <property type="entry name" value="CorA_cytoplasmic_dom"/>
</dbReference>
<feature type="coiled-coil region" evidence="8">
    <location>
        <begin position="456"/>
        <end position="490"/>
    </location>
</feature>
<keyword evidence="7 9" id="KW-0472">Membrane</keyword>
<name>A0A8H5D027_9AGAR</name>
<keyword evidence="11" id="KW-1185">Reference proteome</keyword>
<evidence type="ECO:0000313" key="11">
    <source>
        <dbReference type="Proteomes" id="UP000559027"/>
    </source>
</evidence>
<sequence length="634" mass="73724">MMTDPITAGVPLARIEDSRGATMSSPSFRHAAPSAPWPWIDIDDGITQEQQKLMKNGGPTIPPICTHRDCNNQYWKNYPQSLYPNWTHTQVKKSKIFEAIERQQNKNCVSYYIDVDENGHFKDAEKLVAKPREAEDTWKTLLDIKRSASSRTRAIFVESLSGTMLQMLGTRFNIEPFFFSSSLNWIPSRFQADLRPGKGDSITVTLTFLRSVSFDEMPYHKAITRSYSDPASFSKKSISTTETANVPESTLFEEAINTRTPLKLRYSERYLCLDLLSVHVIRNIKGNTIISYHPDMDLPTTGAEQLHDRIRFAGKPSALSSRDRLVNACHAGQSVYWQKMFQQSRDPTLLLLVFLWHAIYSWDQALEHLYNHICRLESKVIDTGRWEMNQELHIVRAHQLYYTSLLDDLGRTVEFIRKHKNPAMASDEFDQPYQVGQFEKEDQFDKVSQSEKELGSRFLERECDNLILEIDRLTKDLRMQESRLKNVMNLVFCSVNITDNKYMKEMTEASMRDSAAMKQIAYLTMVFLPPSFVAGLFGMNTKEIAPDTNGTLPYYVALAVPLTILTAWVIIAFQSRYLFRDKPFYQRLAWPMLLWRRWWHRKQIRETKARHVMDRTMRDDYEEGITDKLNDSWV</sequence>
<evidence type="ECO:0000256" key="5">
    <source>
        <dbReference type="ARBA" id="ARBA00022692"/>
    </source>
</evidence>
<dbReference type="GO" id="GO:0015087">
    <property type="term" value="F:cobalt ion transmembrane transporter activity"/>
    <property type="evidence" value="ECO:0007669"/>
    <property type="project" value="TreeGrafter"/>
</dbReference>
<evidence type="ECO:0000256" key="7">
    <source>
        <dbReference type="ARBA" id="ARBA00023136"/>
    </source>
</evidence>